<organism evidence="1 2">
    <name type="scientific">Colocasia esculenta</name>
    <name type="common">Wild taro</name>
    <name type="synonym">Arum esculentum</name>
    <dbReference type="NCBI Taxonomy" id="4460"/>
    <lineage>
        <taxon>Eukaryota</taxon>
        <taxon>Viridiplantae</taxon>
        <taxon>Streptophyta</taxon>
        <taxon>Embryophyta</taxon>
        <taxon>Tracheophyta</taxon>
        <taxon>Spermatophyta</taxon>
        <taxon>Magnoliopsida</taxon>
        <taxon>Liliopsida</taxon>
        <taxon>Araceae</taxon>
        <taxon>Aroideae</taxon>
        <taxon>Colocasieae</taxon>
        <taxon>Colocasia</taxon>
    </lineage>
</organism>
<proteinExistence type="predicted"/>
<gene>
    <name evidence="1" type="ORF">Taro_019281</name>
</gene>
<keyword evidence="2" id="KW-1185">Reference proteome</keyword>
<name>A0A843UT07_COLES</name>
<protein>
    <submittedName>
        <fullName evidence="1">Uncharacterized protein</fullName>
    </submittedName>
</protein>
<accession>A0A843UT07</accession>
<dbReference type="Proteomes" id="UP000652761">
    <property type="component" value="Unassembled WGS sequence"/>
</dbReference>
<reference evidence="1" key="1">
    <citation type="submission" date="2017-07" db="EMBL/GenBank/DDBJ databases">
        <title>Taro Niue Genome Assembly and Annotation.</title>
        <authorList>
            <person name="Atibalentja N."/>
            <person name="Keating K."/>
            <person name="Fields C.J."/>
        </authorList>
    </citation>
    <scope>NUCLEOTIDE SEQUENCE</scope>
    <source>
        <strain evidence="1">Niue_2</strain>
        <tissue evidence="1">Leaf</tissue>
    </source>
</reference>
<sequence length="154" mass="16338">MRGPGELGREAGPGVRLLALAVRPTDGARAGAGTEDCTGTRRVGVDGLELERDGAEVMELGLEFEVAGIWDRCVGVEGLEQCKGRGLSPGVAGLVLEGVEEREGVGREEAGADGLVLDEEDERLPGVDGLEEEIEAVLVLRMEVLLEEESWLEE</sequence>
<evidence type="ECO:0000313" key="2">
    <source>
        <dbReference type="Proteomes" id="UP000652761"/>
    </source>
</evidence>
<dbReference type="AlphaFoldDB" id="A0A843UT07"/>
<dbReference type="OrthoDB" id="804788at2759"/>
<dbReference type="EMBL" id="NMUH01000924">
    <property type="protein sequence ID" value="MQL86745.1"/>
    <property type="molecule type" value="Genomic_DNA"/>
</dbReference>
<comment type="caution">
    <text evidence="1">The sequence shown here is derived from an EMBL/GenBank/DDBJ whole genome shotgun (WGS) entry which is preliminary data.</text>
</comment>
<evidence type="ECO:0000313" key="1">
    <source>
        <dbReference type="EMBL" id="MQL86745.1"/>
    </source>
</evidence>